<feature type="compositionally biased region" description="Low complexity" evidence="13">
    <location>
        <begin position="384"/>
        <end position="401"/>
    </location>
</feature>
<dbReference type="SMART" id="SM00382">
    <property type="entry name" value="AAA"/>
    <property type="match status" value="1"/>
</dbReference>
<evidence type="ECO:0000256" key="4">
    <source>
        <dbReference type="ARBA" id="ARBA00022801"/>
    </source>
</evidence>
<evidence type="ECO:0000259" key="14">
    <source>
        <dbReference type="PROSITE" id="PS51786"/>
    </source>
</evidence>
<dbReference type="RefSeq" id="WP_284352486.1">
    <property type="nucleotide sequence ID" value="NZ_BRXS01000007.1"/>
</dbReference>
<dbReference type="Gene3D" id="2.30.130.40">
    <property type="entry name" value="LON domain-like"/>
    <property type="match status" value="1"/>
</dbReference>
<dbReference type="InterPro" id="IPR015947">
    <property type="entry name" value="PUA-like_sf"/>
</dbReference>
<dbReference type="Proteomes" id="UP001161325">
    <property type="component" value="Unassembled WGS sequence"/>
</dbReference>
<dbReference type="CDD" id="cd19500">
    <property type="entry name" value="RecA-like_Lon"/>
    <property type="match status" value="1"/>
</dbReference>
<dbReference type="InterPro" id="IPR008268">
    <property type="entry name" value="Peptidase_S16_AS"/>
</dbReference>
<dbReference type="InterPro" id="IPR020568">
    <property type="entry name" value="Ribosomal_Su5_D2-typ_SF"/>
</dbReference>
<feature type="region of interest" description="Disordered" evidence="13">
    <location>
        <begin position="364"/>
        <end position="403"/>
    </location>
</feature>
<evidence type="ECO:0000256" key="6">
    <source>
        <dbReference type="ARBA" id="ARBA00022840"/>
    </source>
</evidence>
<accession>A0AA37V2M7</accession>
<dbReference type="InterPro" id="IPR003959">
    <property type="entry name" value="ATPase_AAA_core"/>
</dbReference>
<dbReference type="AlphaFoldDB" id="A0AA37V2M7"/>
<feature type="binding site" evidence="10">
    <location>
        <begin position="420"/>
        <end position="427"/>
    </location>
    <ligand>
        <name>ATP</name>
        <dbReference type="ChEBI" id="CHEBI:30616"/>
    </ligand>
</feature>
<name>A0AA37V2M7_9BACT</name>
<evidence type="ECO:0000256" key="8">
    <source>
        <dbReference type="PIRNR" id="PIRNR001174"/>
    </source>
</evidence>
<dbReference type="PROSITE" id="PS01046">
    <property type="entry name" value="LON_SER"/>
    <property type="match status" value="1"/>
</dbReference>
<comment type="similarity">
    <text evidence="8 11 12">Belongs to the peptidase S16 family.</text>
</comment>
<evidence type="ECO:0000313" key="16">
    <source>
        <dbReference type="EMBL" id="GLC28060.1"/>
    </source>
</evidence>
<dbReference type="InterPro" id="IPR003111">
    <property type="entry name" value="Lon_prtase_N"/>
</dbReference>
<dbReference type="Gene3D" id="3.30.230.10">
    <property type="match status" value="1"/>
</dbReference>
<comment type="catalytic activity">
    <reaction evidence="7 8 11">
        <text>Hydrolysis of proteins in presence of ATP.</text>
        <dbReference type="EC" id="3.4.21.53"/>
    </reaction>
</comment>
<evidence type="ECO:0000259" key="15">
    <source>
        <dbReference type="PROSITE" id="PS51787"/>
    </source>
</evidence>
<protein>
    <recommendedName>
        <fullName evidence="8">Lon protease</fullName>
        <ecNumber evidence="8">3.4.21.53</ecNumber>
    </recommendedName>
</protein>
<dbReference type="Pfam" id="PF22667">
    <property type="entry name" value="Lon_lid"/>
    <property type="match status" value="1"/>
</dbReference>
<dbReference type="InterPro" id="IPR054594">
    <property type="entry name" value="Lon_lid"/>
</dbReference>
<feature type="domain" description="Lon N-terminal" evidence="15">
    <location>
        <begin position="19"/>
        <end position="214"/>
    </location>
</feature>
<feature type="region of interest" description="Disordered" evidence="13">
    <location>
        <begin position="843"/>
        <end position="889"/>
    </location>
</feature>
<dbReference type="GO" id="GO:0004176">
    <property type="term" value="F:ATP-dependent peptidase activity"/>
    <property type="evidence" value="ECO:0007669"/>
    <property type="project" value="UniProtKB-UniRule"/>
</dbReference>
<dbReference type="Gene3D" id="1.20.5.5270">
    <property type="match status" value="1"/>
</dbReference>
<keyword evidence="3 8" id="KW-0547">Nucleotide-binding</keyword>
<comment type="subcellular location">
    <subcellularLocation>
        <location evidence="1 8">Cytoplasm</location>
    </subcellularLocation>
</comment>
<dbReference type="Pfam" id="PF00004">
    <property type="entry name" value="AAA"/>
    <property type="match status" value="1"/>
</dbReference>
<dbReference type="InterPro" id="IPR003593">
    <property type="entry name" value="AAA+_ATPase"/>
</dbReference>
<dbReference type="SUPFAM" id="SSF88697">
    <property type="entry name" value="PUA domain-like"/>
    <property type="match status" value="1"/>
</dbReference>
<dbReference type="GO" id="GO:0005524">
    <property type="term" value="F:ATP binding"/>
    <property type="evidence" value="ECO:0007669"/>
    <property type="project" value="UniProtKB-KW"/>
</dbReference>
<organism evidence="16 17">
    <name type="scientific">Roseisolibacter agri</name>
    <dbReference type="NCBI Taxonomy" id="2014610"/>
    <lineage>
        <taxon>Bacteria</taxon>
        <taxon>Pseudomonadati</taxon>
        <taxon>Gemmatimonadota</taxon>
        <taxon>Gemmatimonadia</taxon>
        <taxon>Gemmatimonadales</taxon>
        <taxon>Gemmatimonadaceae</taxon>
        <taxon>Roseisolibacter</taxon>
    </lineage>
</organism>
<evidence type="ECO:0000256" key="12">
    <source>
        <dbReference type="RuleBase" id="RU000591"/>
    </source>
</evidence>
<comment type="subunit">
    <text evidence="8">Homohexamer. Organized in a ring with a central cavity.</text>
</comment>
<dbReference type="Pfam" id="PF05362">
    <property type="entry name" value="Lon_C"/>
    <property type="match status" value="1"/>
</dbReference>
<evidence type="ECO:0000256" key="5">
    <source>
        <dbReference type="ARBA" id="ARBA00022825"/>
    </source>
</evidence>
<dbReference type="Gene3D" id="3.40.50.300">
    <property type="entry name" value="P-loop containing nucleotide triphosphate hydrolases"/>
    <property type="match status" value="1"/>
</dbReference>
<dbReference type="GO" id="GO:0030163">
    <property type="term" value="P:protein catabolic process"/>
    <property type="evidence" value="ECO:0007669"/>
    <property type="project" value="InterPro"/>
</dbReference>
<evidence type="ECO:0000256" key="13">
    <source>
        <dbReference type="SAM" id="MobiDB-lite"/>
    </source>
</evidence>
<gene>
    <name evidence="16" type="primary">lon_3</name>
    <name evidence="16" type="ORF">rosag_45730</name>
</gene>
<dbReference type="NCBIfam" id="TIGR00763">
    <property type="entry name" value="lon"/>
    <property type="match status" value="1"/>
</dbReference>
<dbReference type="GO" id="GO:0006508">
    <property type="term" value="P:proteolysis"/>
    <property type="evidence" value="ECO:0007669"/>
    <property type="project" value="UniProtKB-KW"/>
</dbReference>
<dbReference type="SUPFAM" id="SSF54211">
    <property type="entry name" value="Ribosomal protein S5 domain 2-like"/>
    <property type="match status" value="1"/>
</dbReference>
<keyword evidence="8" id="KW-0963">Cytoplasm</keyword>
<evidence type="ECO:0000256" key="1">
    <source>
        <dbReference type="ARBA" id="ARBA00004496"/>
    </source>
</evidence>
<keyword evidence="2 8" id="KW-0645">Protease</keyword>
<keyword evidence="17" id="KW-1185">Reference proteome</keyword>
<dbReference type="PANTHER" id="PTHR10046">
    <property type="entry name" value="ATP DEPENDENT LON PROTEASE FAMILY MEMBER"/>
    <property type="match status" value="1"/>
</dbReference>
<dbReference type="Gene3D" id="1.20.58.1480">
    <property type="match status" value="1"/>
</dbReference>
<dbReference type="InterPro" id="IPR004815">
    <property type="entry name" value="Lon_bac/euk-typ"/>
</dbReference>
<proteinExistence type="inferred from homology"/>
<evidence type="ECO:0000256" key="3">
    <source>
        <dbReference type="ARBA" id="ARBA00022741"/>
    </source>
</evidence>
<feature type="active site" evidence="9 11">
    <location>
        <position position="744"/>
    </location>
</feature>
<feature type="compositionally biased region" description="Low complexity" evidence="13">
    <location>
        <begin position="857"/>
        <end position="867"/>
    </location>
</feature>
<feature type="compositionally biased region" description="Basic and acidic residues" evidence="13">
    <location>
        <begin position="846"/>
        <end position="856"/>
    </location>
</feature>
<keyword evidence="6 8" id="KW-0067">ATP-binding</keyword>
<dbReference type="EMBL" id="BRXS01000007">
    <property type="protein sequence ID" value="GLC28060.1"/>
    <property type="molecule type" value="Genomic_DNA"/>
</dbReference>
<dbReference type="PROSITE" id="PS51787">
    <property type="entry name" value="LON_N"/>
    <property type="match status" value="1"/>
</dbReference>
<dbReference type="PRINTS" id="PR00830">
    <property type="entry name" value="ENDOLAPTASE"/>
</dbReference>
<reference evidence="16" key="1">
    <citation type="submission" date="2022-08" db="EMBL/GenBank/DDBJ databases">
        <title>Draft genome sequencing of Roseisolibacter agri AW1220.</title>
        <authorList>
            <person name="Tobiishi Y."/>
            <person name="Tonouchi A."/>
        </authorList>
    </citation>
    <scope>NUCLEOTIDE SEQUENCE</scope>
    <source>
        <strain evidence="16">AW1220</strain>
    </source>
</reference>
<feature type="active site" evidence="9 11">
    <location>
        <position position="787"/>
    </location>
</feature>
<dbReference type="FunFam" id="3.40.50.300:FF:000021">
    <property type="entry name" value="Lon protease homolog"/>
    <property type="match status" value="1"/>
</dbReference>
<dbReference type="InterPro" id="IPR027417">
    <property type="entry name" value="P-loop_NTPase"/>
</dbReference>
<dbReference type="InterPro" id="IPR014721">
    <property type="entry name" value="Ribsml_uS5_D2-typ_fold_subgr"/>
</dbReference>
<dbReference type="SMART" id="SM00464">
    <property type="entry name" value="LON"/>
    <property type="match status" value="1"/>
</dbReference>
<dbReference type="InterPro" id="IPR046336">
    <property type="entry name" value="Lon_prtase_N_sf"/>
</dbReference>
<dbReference type="GO" id="GO:0016887">
    <property type="term" value="F:ATP hydrolysis activity"/>
    <property type="evidence" value="ECO:0007669"/>
    <property type="project" value="InterPro"/>
</dbReference>
<keyword evidence="5 8" id="KW-0720">Serine protease</keyword>
<dbReference type="Pfam" id="PF02190">
    <property type="entry name" value="LON_substr_bdg"/>
    <property type="match status" value="1"/>
</dbReference>
<dbReference type="InterPro" id="IPR008269">
    <property type="entry name" value="Lon_proteolytic"/>
</dbReference>
<evidence type="ECO:0000256" key="11">
    <source>
        <dbReference type="PROSITE-ProRule" id="PRU01122"/>
    </source>
</evidence>
<evidence type="ECO:0000256" key="9">
    <source>
        <dbReference type="PIRSR" id="PIRSR001174-1"/>
    </source>
</evidence>
<dbReference type="InterPro" id="IPR027065">
    <property type="entry name" value="Lon_Prtase"/>
</dbReference>
<keyword evidence="4 8" id="KW-0378">Hydrolase</keyword>
<dbReference type="GO" id="GO:0005737">
    <property type="term" value="C:cytoplasm"/>
    <property type="evidence" value="ECO:0007669"/>
    <property type="project" value="UniProtKB-SubCell"/>
</dbReference>
<evidence type="ECO:0000256" key="2">
    <source>
        <dbReference type="ARBA" id="ARBA00022670"/>
    </source>
</evidence>
<dbReference type="GO" id="GO:0004252">
    <property type="term" value="F:serine-type endopeptidase activity"/>
    <property type="evidence" value="ECO:0007669"/>
    <property type="project" value="UniProtKB-UniRule"/>
</dbReference>
<comment type="caution">
    <text evidence="16">The sequence shown here is derived from an EMBL/GenBank/DDBJ whole genome shotgun (WGS) entry which is preliminary data.</text>
</comment>
<evidence type="ECO:0000313" key="17">
    <source>
        <dbReference type="Proteomes" id="UP001161325"/>
    </source>
</evidence>
<dbReference type="EC" id="3.4.21.53" evidence="8"/>
<feature type="domain" description="Lon proteolytic" evidence="14">
    <location>
        <begin position="657"/>
        <end position="838"/>
    </location>
</feature>
<dbReference type="PROSITE" id="PS51786">
    <property type="entry name" value="LON_PROTEOLYTIC"/>
    <property type="match status" value="1"/>
</dbReference>
<dbReference type="Gene3D" id="1.10.8.60">
    <property type="match status" value="1"/>
</dbReference>
<dbReference type="PIRSF" id="PIRSF001174">
    <property type="entry name" value="Lon_proteas"/>
    <property type="match status" value="1"/>
</dbReference>
<evidence type="ECO:0000256" key="7">
    <source>
        <dbReference type="ARBA" id="ARBA00050665"/>
    </source>
</evidence>
<evidence type="ECO:0000256" key="10">
    <source>
        <dbReference type="PIRSR" id="PIRSR001174-2"/>
    </source>
</evidence>
<dbReference type="FunFam" id="1.20.5.5270:FF:000002">
    <property type="entry name" value="Lon protease homolog"/>
    <property type="match status" value="1"/>
</dbReference>
<sequence length="889" mass="97878">MPRPQRKEEILRSEVPPVLPLMALRSTIVYPLGTIAVQMGAPENLALLRANEDPGVIVALVVALGDHDEPIDSTKFTGKVGVAARVHERINLPGDTVQITLQGLRRITIDGIDQLNPYPVARITPAREVPPDDADVEDLVARVTSAAETLANLVDRIPDEVPAILKMNVSDPGRFADLAATNMNFRIADKDEVLQKLDVGERLRFILSRLEREVARARVMEDVKKQTEIKIEQHQREFYLRQQLRAIQAELGETDPGEKEAVDLLRKVDDAKLPEKVAQEARREVERLRMLSPASSEYQVVRTYLDWVLALPWNAKSGEQDSAIDLKKVEDALGERHYGLDEAKDRIVEYLAVRKLRAMTPTAHAAPLADDDEPRADRTEHAVPADAPVPATPPVDADAAPSEARATEVALAGPILCFAGPPGTGKTSLGEVIAKAIGRQFYRISVGGVRDEAEVRGHRRTYVGSMPGLLIQALRRVQVRDAVFLIDEIDKMSGGGPSGDPTAAMLEVLDPSQNQSFVDHYLNLPFDLSQVLFIATANNVFDIPGPLRDRMEIIRIAGYTIEEKVEIAWRYTIPKLLEEHGITEQDIVFTDEVLSFVAARYSREAGLRNFSRNLATLMRKRARRKADGEQGAWVLDREKVEEVLGPPRYAVEEAEKEPEVGAVTGLAWTSTGGDLMVIEALRMPGTGRMTVTGQLGDVMRESVDAAHSYVRSRAETLGIEARDFKDSDIHIHFPAGAIPKDGPSAGIAITLALSSVFSRRPVRRDLAMTGEVTLRGKVLEIGGVKEKVLAAYRAGLRELILPKSNEKDLRDVPKEVREHIEFRFVSSMDEVLRIALLPSPVPNADRAPDQDVDEKATAPIADAADLAVGENHRTPSASVETVPLADVKR</sequence>
<dbReference type="SUPFAM" id="SSF52540">
    <property type="entry name" value="P-loop containing nucleoside triphosphate hydrolases"/>
    <property type="match status" value="1"/>
</dbReference>